<evidence type="ECO:0000313" key="5">
    <source>
        <dbReference type="EMBL" id="WNQ09212.1"/>
    </source>
</evidence>
<dbReference type="AlphaFoldDB" id="A0AA96LCG1"/>
<dbReference type="GO" id="GO:0032259">
    <property type="term" value="P:methylation"/>
    <property type="evidence" value="ECO:0007669"/>
    <property type="project" value="UniProtKB-KW"/>
</dbReference>
<gene>
    <name evidence="5" type="ORF">MJA45_16340</name>
</gene>
<dbReference type="InterPro" id="IPR019614">
    <property type="entry name" value="SAM-dep_methyl-trfase"/>
</dbReference>
<dbReference type="CDD" id="cd02440">
    <property type="entry name" value="AdoMet_MTases"/>
    <property type="match status" value="1"/>
</dbReference>
<protein>
    <submittedName>
        <fullName evidence="5">Class I SAM-dependent methyltransferase</fullName>
        <ecNumber evidence="5">2.1.1.-</ecNumber>
    </submittedName>
</protein>
<evidence type="ECO:0000313" key="6">
    <source>
        <dbReference type="Proteomes" id="UP001305702"/>
    </source>
</evidence>
<keyword evidence="2 5" id="KW-0808">Transferase</keyword>
<dbReference type="PANTHER" id="PTHR43042:SF2">
    <property type="entry name" value="SAM-DEPENDENT METHYLTRANSFERASE"/>
    <property type="match status" value="1"/>
</dbReference>
<dbReference type="Gene3D" id="2.60.40.1180">
    <property type="entry name" value="Golgi alpha-mannosidase II"/>
    <property type="match status" value="1"/>
</dbReference>
<organism evidence="5 6">
    <name type="scientific">Paenibacillus aurantius</name>
    <dbReference type="NCBI Taxonomy" id="2918900"/>
    <lineage>
        <taxon>Bacteria</taxon>
        <taxon>Bacillati</taxon>
        <taxon>Bacillota</taxon>
        <taxon>Bacilli</taxon>
        <taxon>Bacillales</taxon>
        <taxon>Paenibacillaceae</taxon>
        <taxon>Paenibacillus</taxon>
    </lineage>
</organism>
<dbReference type="PANTHER" id="PTHR43042">
    <property type="entry name" value="SAM-DEPENDENT METHYLTRANSFERASE"/>
    <property type="match status" value="1"/>
</dbReference>
<dbReference type="InterPro" id="IPR029063">
    <property type="entry name" value="SAM-dependent_MTases_sf"/>
</dbReference>
<dbReference type="KEGG" id="paun:MJA45_16340"/>
<evidence type="ECO:0000259" key="4">
    <source>
        <dbReference type="Pfam" id="PF10672"/>
    </source>
</evidence>
<dbReference type="SUPFAM" id="SSF53335">
    <property type="entry name" value="S-adenosyl-L-methionine-dependent methyltransferases"/>
    <property type="match status" value="1"/>
</dbReference>
<keyword evidence="1 5" id="KW-0489">Methyltransferase</keyword>
<dbReference type="EC" id="2.1.1.-" evidence="5"/>
<dbReference type="Pfam" id="PF10672">
    <property type="entry name" value="Methyltrans_SAM"/>
    <property type="match status" value="1"/>
</dbReference>
<dbReference type="GO" id="GO:0008168">
    <property type="term" value="F:methyltransferase activity"/>
    <property type="evidence" value="ECO:0007669"/>
    <property type="project" value="UniProtKB-KW"/>
</dbReference>
<dbReference type="InterPro" id="IPR013780">
    <property type="entry name" value="Glyco_hydro_b"/>
</dbReference>
<evidence type="ECO:0000256" key="2">
    <source>
        <dbReference type="ARBA" id="ARBA00022679"/>
    </source>
</evidence>
<evidence type="ECO:0000256" key="3">
    <source>
        <dbReference type="ARBA" id="ARBA00022691"/>
    </source>
</evidence>
<dbReference type="RefSeq" id="WP_315602981.1">
    <property type="nucleotide sequence ID" value="NZ_CP130318.1"/>
</dbReference>
<reference evidence="5 6" key="1">
    <citation type="submission" date="2022-02" db="EMBL/GenBank/DDBJ databases">
        <title>Paenibacillus sp. MBLB1776 Whole Genome Shotgun Sequencing.</title>
        <authorList>
            <person name="Hwang C.Y."/>
            <person name="Cho E.-S."/>
            <person name="Seo M.-J."/>
        </authorList>
    </citation>
    <scope>NUCLEOTIDE SEQUENCE [LARGE SCALE GENOMIC DNA]</scope>
    <source>
        <strain evidence="5 6">MBLB1776</strain>
    </source>
</reference>
<keyword evidence="6" id="KW-1185">Reference proteome</keyword>
<proteinExistence type="predicted"/>
<evidence type="ECO:0000256" key="1">
    <source>
        <dbReference type="ARBA" id="ARBA00022603"/>
    </source>
</evidence>
<dbReference type="EMBL" id="CP130318">
    <property type="protein sequence ID" value="WNQ09212.1"/>
    <property type="molecule type" value="Genomic_DNA"/>
</dbReference>
<accession>A0AA96LCG1</accession>
<dbReference type="Proteomes" id="UP001305702">
    <property type="component" value="Chromosome"/>
</dbReference>
<name>A0AA96LCG1_9BACL</name>
<sequence>MLVANKWKDYELIDTGNGEKLERWGGFVLRRPDPQIIWPIEKENEVWTQVSARYHRSSSGGGQWEEKVKLPERWTIGYEGLKFYIRPTSFKHTGLFPEQAANWSWMMDKIRSAGRPIRVLNLFAYTGGATAACAYAGAEVCHVDAAKGMVQWAKENAALSGLADRPVRYITDDVFKFVQREQRRGSRYDAIIMDPPSYGRGPGGEMWKLEADLYRFVESCTAVLTDNPLFFLINSYTTGLSASVLTNILTLTLKRNHGGTITSDEIGLPITASGLNLPCGILGRWEA</sequence>
<keyword evidence="3" id="KW-0949">S-adenosyl-L-methionine</keyword>
<dbReference type="Gene3D" id="3.40.50.150">
    <property type="entry name" value="Vaccinia Virus protein VP39"/>
    <property type="match status" value="1"/>
</dbReference>
<feature type="domain" description="S-adenosylmethionine-dependent methyltransferase" evidence="4">
    <location>
        <begin position="63"/>
        <end position="201"/>
    </location>
</feature>